<dbReference type="PANTHER" id="PTHR43542">
    <property type="entry name" value="METHYLTRANSFERASE"/>
    <property type="match status" value="1"/>
</dbReference>
<dbReference type="Pfam" id="PF03602">
    <property type="entry name" value="Cons_hypoth95"/>
    <property type="match status" value="1"/>
</dbReference>
<evidence type="ECO:0000313" key="3">
    <source>
        <dbReference type="EMBL" id="KRM10235.1"/>
    </source>
</evidence>
<dbReference type="GO" id="GO:0008168">
    <property type="term" value="F:methyltransferase activity"/>
    <property type="evidence" value="ECO:0007669"/>
    <property type="project" value="UniProtKB-KW"/>
</dbReference>
<dbReference type="InterPro" id="IPR002052">
    <property type="entry name" value="DNA_methylase_N6_adenine_CS"/>
</dbReference>
<dbReference type="PIRSF" id="PIRSF004553">
    <property type="entry name" value="CHP00095"/>
    <property type="match status" value="1"/>
</dbReference>
<keyword evidence="4" id="KW-1185">Reference proteome</keyword>
<organism evidence="3 4">
    <name type="scientific">Lapidilactobacillus concavus DSM 17758</name>
    <dbReference type="NCBI Taxonomy" id="1423735"/>
    <lineage>
        <taxon>Bacteria</taxon>
        <taxon>Bacillati</taxon>
        <taxon>Bacillota</taxon>
        <taxon>Bacilli</taxon>
        <taxon>Lactobacillales</taxon>
        <taxon>Lactobacillaceae</taxon>
        <taxon>Lapidilactobacillus</taxon>
    </lineage>
</organism>
<keyword evidence="2 3" id="KW-0808">Transferase</keyword>
<keyword evidence="1 3" id="KW-0489">Methyltransferase</keyword>
<dbReference type="GO" id="GO:0031167">
    <property type="term" value="P:rRNA methylation"/>
    <property type="evidence" value="ECO:0007669"/>
    <property type="project" value="InterPro"/>
</dbReference>
<dbReference type="PANTHER" id="PTHR43542:SF1">
    <property type="entry name" value="METHYLTRANSFERASE"/>
    <property type="match status" value="1"/>
</dbReference>
<dbReference type="AlphaFoldDB" id="A0A0R1W284"/>
<dbReference type="PATRIC" id="fig|1423735.3.peg.1516"/>
<dbReference type="EMBL" id="AZFX01000040">
    <property type="protein sequence ID" value="KRM10235.1"/>
    <property type="molecule type" value="Genomic_DNA"/>
</dbReference>
<dbReference type="InterPro" id="IPR029063">
    <property type="entry name" value="SAM-dependent_MTases_sf"/>
</dbReference>
<gene>
    <name evidence="3" type="ORF">FC15_GL001466</name>
</gene>
<dbReference type="PROSITE" id="PS00092">
    <property type="entry name" value="N6_MTASE"/>
    <property type="match status" value="1"/>
</dbReference>
<evidence type="ECO:0000256" key="2">
    <source>
        <dbReference type="ARBA" id="ARBA00022679"/>
    </source>
</evidence>
<name>A0A0R1W284_9LACO</name>
<proteinExistence type="predicted"/>
<comment type="caution">
    <text evidence="3">The sequence shown here is derived from an EMBL/GenBank/DDBJ whole genome shotgun (WGS) entry which is preliminary data.</text>
</comment>
<reference evidence="3 4" key="1">
    <citation type="journal article" date="2015" name="Genome Announc.">
        <title>Expanding the biotechnology potential of lactobacilli through comparative genomics of 213 strains and associated genera.</title>
        <authorList>
            <person name="Sun Z."/>
            <person name="Harris H.M."/>
            <person name="McCann A."/>
            <person name="Guo C."/>
            <person name="Argimon S."/>
            <person name="Zhang W."/>
            <person name="Yang X."/>
            <person name="Jeffery I.B."/>
            <person name="Cooney J.C."/>
            <person name="Kagawa T.F."/>
            <person name="Liu W."/>
            <person name="Song Y."/>
            <person name="Salvetti E."/>
            <person name="Wrobel A."/>
            <person name="Rasinkangas P."/>
            <person name="Parkhill J."/>
            <person name="Rea M.C."/>
            <person name="O'Sullivan O."/>
            <person name="Ritari J."/>
            <person name="Douillard F.P."/>
            <person name="Paul Ross R."/>
            <person name="Yang R."/>
            <person name="Briner A.E."/>
            <person name="Felis G.E."/>
            <person name="de Vos W.M."/>
            <person name="Barrangou R."/>
            <person name="Klaenhammer T.R."/>
            <person name="Caufield P.W."/>
            <person name="Cui Y."/>
            <person name="Zhang H."/>
            <person name="O'Toole P.W."/>
        </authorList>
    </citation>
    <scope>NUCLEOTIDE SEQUENCE [LARGE SCALE GENOMIC DNA]</scope>
    <source>
        <strain evidence="3 4">DSM 17758</strain>
    </source>
</reference>
<dbReference type="GO" id="GO:0003676">
    <property type="term" value="F:nucleic acid binding"/>
    <property type="evidence" value="ECO:0007669"/>
    <property type="project" value="InterPro"/>
</dbReference>
<dbReference type="InterPro" id="IPR004398">
    <property type="entry name" value="RNA_MeTrfase_RsmD"/>
</dbReference>
<protein>
    <submittedName>
        <fullName evidence="3">Methyltransferase</fullName>
    </submittedName>
</protein>
<evidence type="ECO:0000313" key="4">
    <source>
        <dbReference type="Proteomes" id="UP000051315"/>
    </source>
</evidence>
<dbReference type="Gene3D" id="3.40.50.150">
    <property type="entry name" value="Vaccinia Virus protein VP39"/>
    <property type="match status" value="1"/>
</dbReference>
<dbReference type="Proteomes" id="UP000051315">
    <property type="component" value="Unassembled WGS sequence"/>
</dbReference>
<dbReference type="RefSeq" id="WP_057824368.1">
    <property type="nucleotide sequence ID" value="NZ_AZFX01000040.1"/>
</dbReference>
<evidence type="ECO:0000256" key="1">
    <source>
        <dbReference type="ARBA" id="ARBA00022603"/>
    </source>
</evidence>
<dbReference type="OrthoDB" id="9803017at2"/>
<dbReference type="CDD" id="cd02440">
    <property type="entry name" value="AdoMet_MTases"/>
    <property type="match status" value="1"/>
</dbReference>
<sequence>MRIIAGEYGGRRLSAVLGNQTRPTTDKVKEALFSMIGPFFDGGQVLDLFAGTGGLGIEAVSRGCDRAVLVDKQRQAIQVITDNIAVTKATERFRLLKIPAQSALTLLAAEQQQFDYVFLDPPYRFKIIHQLLTKLAELSLLADAARVIVETEREDDIELPSGFELIKQHDYGITKISVYQYSKG</sequence>
<dbReference type="STRING" id="1423735.FC15_GL001466"/>
<dbReference type="NCBIfam" id="TIGR00095">
    <property type="entry name" value="16S rRNA (guanine(966)-N(2))-methyltransferase RsmD"/>
    <property type="match status" value="1"/>
</dbReference>
<dbReference type="SUPFAM" id="SSF53335">
    <property type="entry name" value="S-adenosyl-L-methionine-dependent methyltransferases"/>
    <property type="match status" value="1"/>
</dbReference>
<accession>A0A0R1W284</accession>